<feature type="compositionally biased region" description="Polar residues" evidence="5">
    <location>
        <begin position="606"/>
        <end position="617"/>
    </location>
</feature>
<keyword evidence="7" id="KW-1185">Reference proteome</keyword>
<name>A0A7M7NUC7_STRPU</name>
<dbReference type="AlphaFoldDB" id="A0A7M7NUC7"/>
<evidence type="ECO:0000256" key="2">
    <source>
        <dbReference type="ARBA" id="ARBA00022490"/>
    </source>
</evidence>
<keyword evidence="3" id="KW-0489">Methyltransferase</keyword>
<dbReference type="GO" id="GO:0008988">
    <property type="term" value="F:rRNA (adenine-N6-)-methyltransferase activity"/>
    <property type="evidence" value="ECO:0000318"/>
    <property type="project" value="GO_Central"/>
</dbReference>
<sequence>MCAAVSSSHCGIDVCVDEDVLSKAPHCPHGPTLLFERFTPGKDTSQRYYACSACRDRKDCGFFQLHTNAEIVSDFKQQMREEYNRSRQPWKRQEDYYQRFITTESLAEDERTFCYDCQLLILPDEQPDHIKHRTKKGIPNPDLAKPSYLMEAIENNKTNAQYLFSTKAVTFFIQTVKALGFKRILCVGVPRTVVLHEQIMADTSSALESLLLDIDHRFGQFYPSSQFCRYNMFNHYFLDGAESQERCREFLTRDDGEGVVMITDPPFGGMVDALASGVKWIMEMWRSNVTHVNRSLPVMWIFPYFLEHRIIEGLQGFKMLDYKVDYDNHPLFKGGPDAKKKGSPVRIFTNLDPAKIELPTSEGYRLCKECHRYVAAENVHCSKCQECPSKNGTTYTHCEICNKCVKPSFSHCTKCNMCELATHDCGKVQAGCHVCGALDHKRRDCPKRSSSSSKKRSYEEAVSSDASKLLTWTKRKKRKNPALSSVLRHFRPVEEQAVGTPRAAVHPTISKRPGENGVQSPGSIGSPCISATGSSPLQSLQLTPMTKGIQSPEEGIGRTVQPDDSTQESPCPSKVDGNDNILEGSMDGSGFSTESSVVESPRSLRKGQSLSSLSGIGTQDVRKGRVDGKKMSKLKSKKKKLMERIEKLRMKRKITLKL</sequence>
<evidence type="ECO:0000256" key="1">
    <source>
        <dbReference type="ARBA" id="ARBA00004496"/>
    </source>
</evidence>
<dbReference type="Proteomes" id="UP000007110">
    <property type="component" value="Unassembled WGS sequence"/>
</dbReference>
<dbReference type="GeneID" id="752357"/>
<dbReference type="GO" id="GO:0005737">
    <property type="term" value="C:cytoplasm"/>
    <property type="evidence" value="ECO:0000318"/>
    <property type="project" value="GO_Central"/>
</dbReference>
<protein>
    <recommendedName>
        <fullName evidence="8">Zinc finger CCHC domain-containing protein 4</fullName>
    </recommendedName>
</protein>
<dbReference type="GO" id="GO:0031167">
    <property type="term" value="P:rRNA methylation"/>
    <property type="evidence" value="ECO:0000318"/>
    <property type="project" value="GO_Central"/>
</dbReference>
<keyword evidence="4" id="KW-0808">Transferase</keyword>
<feature type="region of interest" description="Disordered" evidence="5">
    <location>
        <begin position="497"/>
        <end position="640"/>
    </location>
</feature>
<evidence type="ECO:0000256" key="4">
    <source>
        <dbReference type="ARBA" id="ARBA00022679"/>
    </source>
</evidence>
<dbReference type="EnsemblMetazoa" id="XM_030986010">
    <property type="protein sequence ID" value="XP_030841870"/>
    <property type="gene ID" value="LOC752357"/>
</dbReference>
<feature type="compositionally biased region" description="Basic residues" evidence="5">
    <location>
        <begin position="631"/>
        <end position="640"/>
    </location>
</feature>
<dbReference type="RefSeq" id="XP_030841870.1">
    <property type="nucleotide sequence ID" value="XM_030986010.1"/>
</dbReference>
<dbReference type="PROSITE" id="PS50216">
    <property type="entry name" value="DHHC"/>
    <property type="match status" value="1"/>
</dbReference>
<keyword evidence="2" id="KW-0963">Cytoplasm</keyword>
<evidence type="ECO:0008006" key="8">
    <source>
        <dbReference type="Google" id="ProtNLM"/>
    </source>
</evidence>
<feature type="compositionally biased region" description="Polar residues" evidence="5">
    <location>
        <begin position="517"/>
        <end position="544"/>
    </location>
</feature>
<dbReference type="InterPro" id="IPR041370">
    <property type="entry name" value="Mlase_EEF1AKMT1/ZCCHC4"/>
</dbReference>
<reference evidence="6" key="2">
    <citation type="submission" date="2021-01" db="UniProtKB">
        <authorList>
            <consortium name="EnsemblMetazoa"/>
        </authorList>
    </citation>
    <scope>IDENTIFICATION</scope>
</reference>
<accession>A0A7M7NUC7</accession>
<dbReference type="PANTHER" id="PTHR13493">
    <property type="entry name" value="ZINC FINGER CCHC DOMAIN-CONTAINING"/>
    <property type="match status" value="1"/>
</dbReference>
<organism evidence="6 7">
    <name type="scientific">Strongylocentrotus purpuratus</name>
    <name type="common">Purple sea urchin</name>
    <dbReference type="NCBI Taxonomy" id="7668"/>
    <lineage>
        <taxon>Eukaryota</taxon>
        <taxon>Metazoa</taxon>
        <taxon>Echinodermata</taxon>
        <taxon>Eleutherozoa</taxon>
        <taxon>Echinozoa</taxon>
        <taxon>Echinoidea</taxon>
        <taxon>Euechinoidea</taxon>
        <taxon>Echinacea</taxon>
        <taxon>Camarodonta</taxon>
        <taxon>Echinidea</taxon>
        <taxon>Strongylocentrotidae</taxon>
        <taxon>Strongylocentrotus</taxon>
    </lineage>
</organism>
<dbReference type="Pfam" id="PF10237">
    <property type="entry name" value="N6-adenineMlase"/>
    <property type="match status" value="1"/>
</dbReference>
<evidence type="ECO:0000256" key="5">
    <source>
        <dbReference type="SAM" id="MobiDB-lite"/>
    </source>
</evidence>
<dbReference type="InParanoid" id="A0A7M7NUC7"/>
<reference evidence="7" key="1">
    <citation type="submission" date="2015-02" db="EMBL/GenBank/DDBJ databases">
        <title>Genome sequencing for Strongylocentrotus purpuratus.</title>
        <authorList>
            <person name="Murali S."/>
            <person name="Liu Y."/>
            <person name="Vee V."/>
            <person name="English A."/>
            <person name="Wang M."/>
            <person name="Skinner E."/>
            <person name="Han Y."/>
            <person name="Muzny D.M."/>
            <person name="Worley K.C."/>
            <person name="Gibbs R.A."/>
        </authorList>
    </citation>
    <scope>NUCLEOTIDE SEQUENCE</scope>
</reference>
<dbReference type="PANTHER" id="PTHR13493:SF3">
    <property type="entry name" value="RRNA N6-ADENOSINE-METHYLTRANSFERASE ZCCHC4"/>
    <property type="match status" value="1"/>
</dbReference>
<evidence type="ECO:0000313" key="6">
    <source>
        <dbReference type="EnsemblMetazoa" id="XP_030841870"/>
    </source>
</evidence>
<dbReference type="KEGG" id="spu:752357"/>
<dbReference type="GO" id="GO:0005730">
    <property type="term" value="C:nucleolus"/>
    <property type="evidence" value="ECO:0000318"/>
    <property type="project" value="GO_Central"/>
</dbReference>
<comment type="subcellular location">
    <subcellularLocation>
        <location evidence="1">Cytoplasm</location>
    </subcellularLocation>
</comment>
<dbReference type="OrthoDB" id="431817at2759"/>
<evidence type="ECO:0000313" key="7">
    <source>
        <dbReference type="Proteomes" id="UP000007110"/>
    </source>
</evidence>
<proteinExistence type="predicted"/>
<feature type="compositionally biased region" description="Basic and acidic residues" evidence="5">
    <location>
        <begin position="620"/>
        <end position="630"/>
    </location>
</feature>
<evidence type="ECO:0000256" key="3">
    <source>
        <dbReference type="ARBA" id="ARBA00022603"/>
    </source>
</evidence>
<dbReference type="InterPro" id="IPR039846">
    <property type="entry name" value="ZCCHC4"/>
</dbReference>